<evidence type="ECO:0000313" key="1">
    <source>
        <dbReference type="EMBL" id="EMA65504.1"/>
    </source>
</evidence>
<dbReference type="PROSITE" id="PS51257">
    <property type="entry name" value="PROKAR_LIPOPROTEIN"/>
    <property type="match status" value="1"/>
</dbReference>
<evidence type="ECO:0000313" key="2">
    <source>
        <dbReference type="Proteomes" id="UP000011546"/>
    </source>
</evidence>
<protein>
    <recommendedName>
        <fullName evidence="3">Lipoprotein</fullName>
    </recommendedName>
</protein>
<proteinExistence type="predicted"/>
<dbReference type="PATRIC" id="fig|1230456.3.peg.1161"/>
<organism evidence="1 2">
    <name type="scientific">Halorubrum kocurii JCM 14978</name>
    <dbReference type="NCBI Taxonomy" id="1230456"/>
    <lineage>
        <taxon>Archaea</taxon>
        <taxon>Methanobacteriati</taxon>
        <taxon>Methanobacteriota</taxon>
        <taxon>Stenosarchaea group</taxon>
        <taxon>Halobacteria</taxon>
        <taxon>Halobacteriales</taxon>
        <taxon>Haloferacaceae</taxon>
        <taxon>Halorubrum</taxon>
    </lineage>
</organism>
<sequence length="157" mass="17631">MIKKALIRIAICRMNRRPFLQQLAVGGALLTAGCTAIREEPGPFNFGIVNRREQSYHVEYTLWDDAGEIVIDGSVDIAPRPPDGGEYTVLDFPDLIRVTNGDEIDARIQIDGETFEDTYEVTCNRSENAENNWFFQIRHPDGPTTSETGMEFNGSEC</sequence>
<keyword evidence="2" id="KW-1185">Reference proteome</keyword>
<name>M0P7J8_9EURY</name>
<gene>
    <name evidence="1" type="ORF">C468_05968</name>
</gene>
<dbReference type="EMBL" id="AOJH01000043">
    <property type="protein sequence ID" value="EMA65504.1"/>
    <property type="molecule type" value="Genomic_DNA"/>
</dbReference>
<reference evidence="1 2" key="1">
    <citation type="journal article" date="2014" name="PLoS Genet.">
        <title>Phylogenetically driven sequencing of extremely halophilic archaea reveals strategies for static and dynamic osmo-response.</title>
        <authorList>
            <person name="Becker E.A."/>
            <person name="Seitzer P.M."/>
            <person name="Tritt A."/>
            <person name="Larsen D."/>
            <person name="Krusor M."/>
            <person name="Yao A.I."/>
            <person name="Wu D."/>
            <person name="Madern D."/>
            <person name="Eisen J.A."/>
            <person name="Darling A.E."/>
            <person name="Facciotti M.T."/>
        </authorList>
    </citation>
    <scope>NUCLEOTIDE SEQUENCE [LARGE SCALE GENOMIC DNA]</scope>
    <source>
        <strain evidence="1 2">JCM 14978</strain>
    </source>
</reference>
<accession>M0P7J8</accession>
<comment type="caution">
    <text evidence="1">The sequence shown here is derived from an EMBL/GenBank/DDBJ whole genome shotgun (WGS) entry which is preliminary data.</text>
</comment>
<dbReference type="AlphaFoldDB" id="M0P7J8"/>
<dbReference type="Proteomes" id="UP000011546">
    <property type="component" value="Unassembled WGS sequence"/>
</dbReference>
<evidence type="ECO:0008006" key="3">
    <source>
        <dbReference type="Google" id="ProtNLM"/>
    </source>
</evidence>